<name>A0AAV4GJG8_9GAST</name>
<protein>
    <submittedName>
        <fullName evidence="1">Uncharacterized protein</fullName>
    </submittedName>
</protein>
<dbReference type="Proteomes" id="UP000762676">
    <property type="component" value="Unassembled WGS sequence"/>
</dbReference>
<dbReference type="EMBL" id="BMAT01008468">
    <property type="protein sequence ID" value="GFR85678.1"/>
    <property type="molecule type" value="Genomic_DNA"/>
</dbReference>
<evidence type="ECO:0000313" key="1">
    <source>
        <dbReference type="EMBL" id="GFR85678.1"/>
    </source>
</evidence>
<sequence length="139" mass="15214">MNVALGFSLKMCVCAFDDTLRKAFTRVGWGNGVARAWGSSPPSVRRMPCSPPPSLAPPLLVSTAMRGLPVAECSVFTVHTEKALRRKFHTALGYPSLLLAKSFSPPRGLSVSFFSLYRPSDQVPQFTLQISEARSKLRT</sequence>
<comment type="caution">
    <text evidence="1">The sequence shown here is derived from an EMBL/GenBank/DDBJ whole genome shotgun (WGS) entry which is preliminary data.</text>
</comment>
<organism evidence="1 2">
    <name type="scientific">Elysia marginata</name>
    <dbReference type="NCBI Taxonomy" id="1093978"/>
    <lineage>
        <taxon>Eukaryota</taxon>
        <taxon>Metazoa</taxon>
        <taxon>Spiralia</taxon>
        <taxon>Lophotrochozoa</taxon>
        <taxon>Mollusca</taxon>
        <taxon>Gastropoda</taxon>
        <taxon>Heterobranchia</taxon>
        <taxon>Euthyneura</taxon>
        <taxon>Panpulmonata</taxon>
        <taxon>Sacoglossa</taxon>
        <taxon>Placobranchoidea</taxon>
        <taxon>Plakobranchidae</taxon>
        <taxon>Elysia</taxon>
    </lineage>
</organism>
<accession>A0AAV4GJG8</accession>
<evidence type="ECO:0000313" key="2">
    <source>
        <dbReference type="Proteomes" id="UP000762676"/>
    </source>
</evidence>
<keyword evidence="2" id="KW-1185">Reference proteome</keyword>
<proteinExistence type="predicted"/>
<reference evidence="1 2" key="1">
    <citation type="journal article" date="2021" name="Elife">
        <title>Chloroplast acquisition without the gene transfer in kleptoplastic sea slugs, Plakobranchus ocellatus.</title>
        <authorList>
            <person name="Maeda T."/>
            <person name="Takahashi S."/>
            <person name="Yoshida T."/>
            <person name="Shimamura S."/>
            <person name="Takaki Y."/>
            <person name="Nagai Y."/>
            <person name="Toyoda A."/>
            <person name="Suzuki Y."/>
            <person name="Arimoto A."/>
            <person name="Ishii H."/>
            <person name="Satoh N."/>
            <person name="Nishiyama T."/>
            <person name="Hasebe M."/>
            <person name="Maruyama T."/>
            <person name="Minagawa J."/>
            <person name="Obokata J."/>
            <person name="Shigenobu S."/>
        </authorList>
    </citation>
    <scope>NUCLEOTIDE SEQUENCE [LARGE SCALE GENOMIC DNA]</scope>
</reference>
<gene>
    <name evidence="1" type="ORF">ElyMa_004180200</name>
</gene>
<dbReference type="AlphaFoldDB" id="A0AAV4GJG8"/>